<keyword evidence="6 11" id="KW-0548">Nucleotidyltransferase</keyword>
<organism evidence="13 14">
    <name type="scientific">Haloferula helveola</name>
    <dbReference type="NCBI Taxonomy" id="490095"/>
    <lineage>
        <taxon>Bacteria</taxon>
        <taxon>Pseudomonadati</taxon>
        <taxon>Verrucomicrobiota</taxon>
        <taxon>Verrucomicrobiia</taxon>
        <taxon>Verrucomicrobiales</taxon>
        <taxon>Verrucomicrobiaceae</taxon>
        <taxon>Haloferula</taxon>
    </lineage>
</organism>
<dbReference type="EMBL" id="AP024702">
    <property type="protein sequence ID" value="BCX50380.1"/>
    <property type="molecule type" value="Genomic_DNA"/>
</dbReference>
<evidence type="ECO:0000256" key="6">
    <source>
        <dbReference type="ARBA" id="ARBA00022695"/>
    </source>
</evidence>
<reference evidence="13 14" key="1">
    <citation type="submission" date="2021-06" db="EMBL/GenBank/DDBJ databases">
        <title>Complete genome of Haloferula helveola possessing various polysaccharide degrading enzymes.</title>
        <authorList>
            <person name="Takami H."/>
            <person name="Huang C."/>
            <person name="Hamasaki K."/>
        </authorList>
    </citation>
    <scope>NUCLEOTIDE SEQUENCE [LARGE SCALE GENOMIC DNA]</scope>
    <source>
        <strain evidence="13 14">CN-1</strain>
    </source>
</reference>
<dbReference type="Pfam" id="PF01467">
    <property type="entry name" value="CTP_transf_like"/>
    <property type="match status" value="1"/>
</dbReference>
<dbReference type="EC" id="2.7.7.18" evidence="11"/>
<dbReference type="InterPro" id="IPR005248">
    <property type="entry name" value="NadD/NMNAT"/>
</dbReference>
<keyword evidence="9 11" id="KW-0520">NAD</keyword>
<comment type="pathway">
    <text evidence="2 11">Cofactor biosynthesis; NAD(+) biosynthesis; deamido-NAD(+) from nicotinate D-ribonucleotide: step 1/1.</text>
</comment>
<dbReference type="NCBIfam" id="TIGR00125">
    <property type="entry name" value="cyt_tran_rel"/>
    <property type="match status" value="1"/>
</dbReference>
<proteinExistence type="inferred from homology"/>
<keyword evidence="7 11" id="KW-0547">Nucleotide-binding</keyword>
<dbReference type="PANTHER" id="PTHR39321">
    <property type="entry name" value="NICOTINATE-NUCLEOTIDE ADENYLYLTRANSFERASE-RELATED"/>
    <property type="match status" value="1"/>
</dbReference>
<evidence type="ECO:0000256" key="3">
    <source>
        <dbReference type="ARBA" id="ARBA00009014"/>
    </source>
</evidence>
<dbReference type="Gene3D" id="3.40.50.620">
    <property type="entry name" value="HUPs"/>
    <property type="match status" value="1"/>
</dbReference>
<keyword evidence="14" id="KW-1185">Reference proteome</keyword>
<dbReference type="CDD" id="cd02165">
    <property type="entry name" value="NMNAT"/>
    <property type="match status" value="1"/>
</dbReference>
<evidence type="ECO:0000256" key="5">
    <source>
        <dbReference type="ARBA" id="ARBA00022679"/>
    </source>
</evidence>
<evidence type="ECO:0000256" key="2">
    <source>
        <dbReference type="ARBA" id="ARBA00005019"/>
    </source>
</evidence>
<evidence type="ECO:0000313" key="13">
    <source>
        <dbReference type="EMBL" id="BCX50380.1"/>
    </source>
</evidence>
<evidence type="ECO:0000256" key="7">
    <source>
        <dbReference type="ARBA" id="ARBA00022741"/>
    </source>
</evidence>
<evidence type="ECO:0000259" key="12">
    <source>
        <dbReference type="Pfam" id="PF01467"/>
    </source>
</evidence>
<protein>
    <recommendedName>
        <fullName evidence="11">Probable nicotinate-nucleotide adenylyltransferase</fullName>
        <ecNumber evidence="11">2.7.7.18</ecNumber>
    </recommendedName>
    <alternativeName>
        <fullName evidence="11">Deamido-NAD(+) diphosphorylase</fullName>
    </alternativeName>
    <alternativeName>
        <fullName evidence="11">Deamido-NAD(+) pyrophosphorylase</fullName>
    </alternativeName>
    <alternativeName>
        <fullName evidence="11">Nicotinate mononucleotide adenylyltransferase</fullName>
        <shortName evidence="11">NaMN adenylyltransferase</shortName>
    </alternativeName>
</protein>
<evidence type="ECO:0000256" key="8">
    <source>
        <dbReference type="ARBA" id="ARBA00022840"/>
    </source>
</evidence>
<name>A0ABM7RF53_9BACT</name>
<evidence type="ECO:0000256" key="11">
    <source>
        <dbReference type="HAMAP-Rule" id="MF_00244"/>
    </source>
</evidence>
<dbReference type="RefSeq" id="WP_338687396.1">
    <property type="nucleotide sequence ID" value="NZ_AP024702.1"/>
</dbReference>
<comment type="function">
    <text evidence="1 11">Catalyzes the reversible adenylation of nicotinate mononucleotide (NaMN) to nicotinic acid adenine dinucleotide (NaAD).</text>
</comment>
<dbReference type="HAMAP" id="MF_00244">
    <property type="entry name" value="NaMN_adenylyltr"/>
    <property type="match status" value="1"/>
</dbReference>
<dbReference type="InterPro" id="IPR014729">
    <property type="entry name" value="Rossmann-like_a/b/a_fold"/>
</dbReference>
<accession>A0ABM7RF53</accession>
<evidence type="ECO:0000313" key="14">
    <source>
        <dbReference type="Proteomes" id="UP001374893"/>
    </source>
</evidence>
<feature type="domain" description="Cytidyltransferase-like" evidence="12">
    <location>
        <begin position="9"/>
        <end position="165"/>
    </location>
</feature>
<comment type="catalytic activity">
    <reaction evidence="10 11">
        <text>nicotinate beta-D-ribonucleotide + ATP + H(+) = deamido-NAD(+) + diphosphate</text>
        <dbReference type="Rhea" id="RHEA:22860"/>
        <dbReference type="ChEBI" id="CHEBI:15378"/>
        <dbReference type="ChEBI" id="CHEBI:30616"/>
        <dbReference type="ChEBI" id="CHEBI:33019"/>
        <dbReference type="ChEBI" id="CHEBI:57502"/>
        <dbReference type="ChEBI" id="CHEBI:58437"/>
        <dbReference type="EC" id="2.7.7.18"/>
    </reaction>
</comment>
<dbReference type="InterPro" id="IPR004821">
    <property type="entry name" value="Cyt_trans-like"/>
</dbReference>
<sequence length="193" mass="21886">MKQPKKIALFGGSFDPVHLGHLEIARLAVEQAELDRVIFIPCRLSPHKQELTPPASGKDRLEMLRIATDGLPWATVDDFELRSPPPSYSYLTLREMKERFPGVLLHWLMGKDQWDALPTWKESRELAETLTFLVFSRDGAPEPRAGWKMIPLKGTHPASATTIRRELPKGGDSAKWLPHGVLDYILKNGLYPR</sequence>
<gene>
    <name evidence="11 13" type="primary">nadD</name>
    <name evidence="13" type="ORF">HAHE_42880</name>
</gene>
<keyword evidence="8 11" id="KW-0067">ATP-binding</keyword>
<dbReference type="PANTHER" id="PTHR39321:SF3">
    <property type="entry name" value="PHOSPHOPANTETHEINE ADENYLYLTRANSFERASE"/>
    <property type="match status" value="1"/>
</dbReference>
<comment type="similarity">
    <text evidence="3 11">Belongs to the NadD family.</text>
</comment>
<dbReference type="GO" id="GO:0016779">
    <property type="term" value="F:nucleotidyltransferase activity"/>
    <property type="evidence" value="ECO:0007669"/>
    <property type="project" value="UniProtKB-KW"/>
</dbReference>
<dbReference type="Proteomes" id="UP001374893">
    <property type="component" value="Chromosome"/>
</dbReference>
<evidence type="ECO:0000256" key="4">
    <source>
        <dbReference type="ARBA" id="ARBA00022642"/>
    </source>
</evidence>
<keyword evidence="4 11" id="KW-0662">Pyridine nucleotide biosynthesis</keyword>
<dbReference type="SUPFAM" id="SSF52374">
    <property type="entry name" value="Nucleotidylyl transferase"/>
    <property type="match status" value="1"/>
</dbReference>
<evidence type="ECO:0000256" key="9">
    <source>
        <dbReference type="ARBA" id="ARBA00023027"/>
    </source>
</evidence>
<evidence type="ECO:0000256" key="1">
    <source>
        <dbReference type="ARBA" id="ARBA00002324"/>
    </source>
</evidence>
<evidence type="ECO:0000256" key="10">
    <source>
        <dbReference type="ARBA" id="ARBA00048721"/>
    </source>
</evidence>
<keyword evidence="5 11" id="KW-0808">Transferase</keyword>
<dbReference type="NCBIfam" id="TIGR00482">
    <property type="entry name" value="nicotinate (nicotinamide) nucleotide adenylyltransferase"/>
    <property type="match status" value="1"/>
</dbReference>